<evidence type="ECO:0000256" key="3">
    <source>
        <dbReference type="ARBA" id="ARBA00022692"/>
    </source>
</evidence>
<evidence type="ECO:0000313" key="8">
    <source>
        <dbReference type="EMBL" id="QBY54795.1"/>
    </source>
</evidence>
<gene>
    <name evidence="8" type="ORF">E0W60_11095</name>
</gene>
<feature type="transmembrane region" description="Helical" evidence="6">
    <location>
        <begin position="154"/>
        <end position="172"/>
    </location>
</feature>
<feature type="transmembrane region" description="Helical" evidence="6">
    <location>
        <begin position="45"/>
        <end position="63"/>
    </location>
</feature>
<keyword evidence="3 6" id="KW-0812">Transmembrane</keyword>
<feature type="transmembrane region" description="Helical" evidence="6">
    <location>
        <begin position="75"/>
        <end position="95"/>
    </location>
</feature>
<evidence type="ECO:0000313" key="9">
    <source>
        <dbReference type="Proteomes" id="UP000295294"/>
    </source>
</evidence>
<feature type="domain" description="EamA" evidence="7">
    <location>
        <begin position="154"/>
        <end position="286"/>
    </location>
</feature>
<dbReference type="PANTHER" id="PTHR32322:SF2">
    <property type="entry name" value="EAMA DOMAIN-CONTAINING PROTEIN"/>
    <property type="match status" value="1"/>
</dbReference>
<sequence>MSAASASPATGRLPLRDILLTGLAPAIWGSTYLVTSQWLPPGQPLLSGVIRALPAGLLMLAWGRTLPKGSWWWRAAVLGVLNIGFFQAMLFIAAYRLPGGVAATVGAIQPLIVVALAWAWLGARPRTAAWLAGMGGLLGVALLVLGPAARLDAIGVAAAAAGAASMAVGTVLTRRWQRPLSPLVLTAWQLCAGGLFLLPFALALEPLPGHFTLANWLGYAWLSIIGAGVTYALWFRGVGRMPSSAVSALGLLSPVSATVLGFVVLGQALTAVQAVGALLVLASVWLGQRAAN</sequence>
<evidence type="ECO:0000256" key="2">
    <source>
        <dbReference type="ARBA" id="ARBA00007362"/>
    </source>
</evidence>
<feature type="transmembrane region" description="Helical" evidence="6">
    <location>
        <begin position="184"/>
        <end position="204"/>
    </location>
</feature>
<evidence type="ECO:0000256" key="1">
    <source>
        <dbReference type="ARBA" id="ARBA00004141"/>
    </source>
</evidence>
<dbReference type="InterPro" id="IPR000620">
    <property type="entry name" value="EamA_dom"/>
</dbReference>
<feature type="domain" description="EamA" evidence="7">
    <location>
        <begin position="18"/>
        <end position="144"/>
    </location>
</feature>
<keyword evidence="4 6" id="KW-1133">Transmembrane helix</keyword>
<comment type="subcellular location">
    <subcellularLocation>
        <location evidence="1">Membrane</location>
        <topology evidence="1">Multi-pass membrane protein</topology>
    </subcellularLocation>
</comment>
<dbReference type="KEGG" id="cox:E0W60_11095"/>
<dbReference type="GO" id="GO:0016020">
    <property type="term" value="C:membrane"/>
    <property type="evidence" value="ECO:0007669"/>
    <property type="project" value="UniProtKB-SubCell"/>
</dbReference>
<feature type="transmembrane region" description="Helical" evidence="6">
    <location>
        <begin position="271"/>
        <end position="287"/>
    </location>
</feature>
<evidence type="ECO:0000256" key="4">
    <source>
        <dbReference type="ARBA" id="ARBA00022989"/>
    </source>
</evidence>
<dbReference type="SUPFAM" id="SSF103481">
    <property type="entry name" value="Multidrug resistance efflux transporter EmrE"/>
    <property type="match status" value="2"/>
</dbReference>
<dbReference type="EMBL" id="CP038635">
    <property type="protein sequence ID" value="QBY54795.1"/>
    <property type="molecule type" value="Genomic_DNA"/>
</dbReference>
<dbReference type="OrthoDB" id="5430053at2"/>
<feature type="transmembrane region" description="Helical" evidence="6">
    <location>
        <begin position="128"/>
        <end position="148"/>
    </location>
</feature>
<name>A0A4P7LGD4_9BURK</name>
<comment type="similarity">
    <text evidence="2">Belongs to the EamA transporter family.</text>
</comment>
<feature type="transmembrane region" description="Helical" evidence="6">
    <location>
        <begin position="101"/>
        <end position="121"/>
    </location>
</feature>
<proteinExistence type="inferred from homology"/>
<dbReference type="AlphaFoldDB" id="A0A4P7LGD4"/>
<dbReference type="InterPro" id="IPR037185">
    <property type="entry name" value="EmrE-like"/>
</dbReference>
<evidence type="ECO:0000256" key="5">
    <source>
        <dbReference type="ARBA" id="ARBA00023136"/>
    </source>
</evidence>
<keyword evidence="5 6" id="KW-0472">Membrane</keyword>
<protein>
    <submittedName>
        <fullName evidence="8">EamA family transporter</fullName>
    </submittedName>
</protein>
<organism evidence="8 9">
    <name type="scientific">Cupriavidus oxalaticus</name>
    <dbReference type="NCBI Taxonomy" id="96344"/>
    <lineage>
        <taxon>Bacteria</taxon>
        <taxon>Pseudomonadati</taxon>
        <taxon>Pseudomonadota</taxon>
        <taxon>Betaproteobacteria</taxon>
        <taxon>Burkholderiales</taxon>
        <taxon>Burkholderiaceae</taxon>
        <taxon>Cupriavidus</taxon>
    </lineage>
</organism>
<dbReference type="PANTHER" id="PTHR32322">
    <property type="entry name" value="INNER MEMBRANE TRANSPORTER"/>
    <property type="match status" value="1"/>
</dbReference>
<feature type="transmembrane region" description="Helical" evidence="6">
    <location>
        <begin position="216"/>
        <end position="234"/>
    </location>
</feature>
<feature type="transmembrane region" description="Helical" evidence="6">
    <location>
        <begin position="18"/>
        <end position="39"/>
    </location>
</feature>
<dbReference type="Proteomes" id="UP000295294">
    <property type="component" value="Chromosome 2"/>
</dbReference>
<accession>A0A4P7LGD4</accession>
<dbReference type="InterPro" id="IPR050638">
    <property type="entry name" value="AA-Vitamin_Transporters"/>
</dbReference>
<evidence type="ECO:0000256" key="6">
    <source>
        <dbReference type="SAM" id="Phobius"/>
    </source>
</evidence>
<feature type="transmembrane region" description="Helical" evidence="6">
    <location>
        <begin position="246"/>
        <end position="265"/>
    </location>
</feature>
<reference evidence="8 9" key="1">
    <citation type="submission" date="2019-03" db="EMBL/GenBank/DDBJ databases">
        <title>Efficiently degradation of phenoxyalkanoic acid herbicides by Cupriavidus oxalaticus strain X32.</title>
        <authorList>
            <person name="Sheng X."/>
        </authorList>
    </citation>
    <scope>NUCLEOTIDE SEQUENCE [LARGE SCALE GENOMIC DNA]</scope>
    <source>
        <strain evidence="8 9">X32</strain>
    </source>
</reference>
<dbReference type="Pfam" id="PF00892">
    <property type="entry name" value="EamA"/>
    <property type="match status" value="2"/>
</dbReference>
<evidence type="ECO:0000259" key="7">
    <source>
        <dbReference type="Pfam" id="PF00892"/>
    </source>
</evidence>